<sequence length="524" mass="58341">MSVFFAALLVFVSLWACAASEETYRKSPRHLQPLEVELQTELISAGRSREEGKVFLQQRTGGLEVDAERLSHQPILLQQDENASPGTSSKSWFERLRDSSFSFLFGILLVILSPYLIGRLEYWNMLKLKSYDNAGRLVLQIQNPSAPSETDLKPSKRIGAGCCGQGSALDDEMGASRVVIHATGRLDVPEGVRDPVFPDVKASDFLRLRRQVQIYQRHIVEEKERQVGGREVTREHVKEGWFHQPQVDGKNSQLKNETALWDVLGRDTRGPFVVPPPRLGSFLVHKEMLLGCHGEKPPVRVQVGGKEEGEITVKKDGEGVRGRFRPNPQGDGYSTERHYGQPENGDVRVTFEADLQRESRYSFLGAATMLDLSTDGKEGPVGVEAVRTRGRAACLFPKVDLPSVLLMEEGLYSPREMLNRERGRQATRMTIMRVLCFLLLFLGWVLIFRPLVVLADVIPLLGDLVAVSFLLAAAVLSCTCFTAVEAVFFFALRPIMTLLVVAVVLGGSMALTLYAGQLEGKKMM</sequence>
<evidence type="ECO:0000256" key="7">
    <source>
        <dbReference type="ARBA" id="ARBA00022989"/>
    </source>
</evidence>
<feature type="transmembrane region" description="Helical" evidence="11">
    <location>
        <begin position="430"/>
        <end position="452"/>
    </location>
</feature>
<feature type="transmembrane region" description="Helical" evidence="11">
    <location>
        <begin position="464"/>
        <end position="491"/>
    </location>
</feature>
<dbReference type="EMBL" id="CDMZ01001627">
    <property type="protein sequence ID" value="CEM35393.1"/>
    <property type="molecule type" value="Genomic_DNA"/>
</dbReference>
<feature type="chain" id="PRO_5005190758" evidence="12">
    <location>
        <begin position="21"/>
        <end position="524"/>
    </location>
</feature>
<feature type="region of interest" description="Disordered" evidence="10">
    <location>
        <begin position="318"/>
        <end position="345"/>
    </location>
</feature>
<keyword evidence="12" id="KW-0732">Signal</keyword>
<dbReference type="Pfam" id="PF07787">
    <property type="entry name" value="TMEM43"/>
    <property type="match status" value="1"/>
</dbReference>
<evidence type="ECO:0000256" key="2">
    <source>
        <dbReference type="ARBA" id="ARBA00004259"/>
    </source>
</evidence>
<keyword evidence="5 11" id="KW-0812">Transmembrane</keyword>
<gene>
    <name evidence="13" type="ORF">Cvel_23694</name>
</gene>
<dbReference type="PANTHER" id="PTHR13416">
    <property type="match status" value="1"/>
</dbReference>
<evidence type="ECO:0000256" key="3">
    <source>
        <dbReference type="ARBA" id="ARBA00004586"/>
    </source>
</evidence>
<feature type="transmembrane region" description="Helical" evidence="11">
    <location>
        <begin position="498"/>
        <end position="516"/>
    </location>
</feature>
<evidence type="ECO:0000256" key="11">
    <source>
        <dbReference type="SAM" id="Phobius"/>
    </source>
</evidence>
<proteinExistence type="inferred from homology"/>
<evidence type="ECO:0000256" key="12">
    <source>
        <dbReference type="SAM" id="SignalP"/>
    </source>
</evidence>
<evidence type="ECO:0000256" key="6">
    <source>
        <dbReference type="ARBA" id="ARBA00022824"/>
    </source>
</evidence>
<accession>A0A0G4GWP8</accession>
<evidence type="ECO:0000256" key="5">
    <source>
        <dbReference type="ARBA" id="ARBA00022692"/>
    </source>
</evidence>
<evidence type="ECO:0000256" key="4">
    <source>
        <dbReference type="ARBA" id="ARBA00006627"/>
    </source>
</evidence>
<dbReference type="InterPro" id="IPR012430">
    <property type="entry name" value="TMEM43_fam"/>
</dbReference>
<feature type="transmembrane region" description="Helical" evidence="11">
    <location>
        <begin position="99"/>
        <end position="117"/>
    </location>
</feature>
<dbReference type="PANTHER" id="PTHR13416:SF2">
    <property type="entry name" value="TRANSMEMBRANE PROTEIN 43"/>
    <property type="match status" value="1"/>
</dbReference>
<keyword evidence="9" id="KW-0539">Nucleus</keyword>
<keyword evidence="6" id="KW-0256">Endoplasmic reticulum</keyword>
<dbReference type="GO" id="GO:0005789">
    <property type="term" value="C:endoplasmic reticulum membrane"/>
    <property type="evidence" value="ECO:0007669"/>
    <property type="project" value="UniProtKB-SubCell"/>
</dbReference>
<keyword evidence="8 11" id="KW-0472">Membrane</keyword>
<evidence type="ECO:0000256" key="1">
    <source>
        <dbReference type="ARBA" id="ARBA00004127"/>
    </source>
</evidence>
<dbReference type="GO" id="GO:0006629">
    <property type="term" value="P:lipid metabolic process"/>
    <property type="evidence" value="ECO:0007669"/>
    <property type="project" value="TreeGrafter"/>
</dbReference>
<evidence type="ECO:0000256" key="10">
    <source>
        <dbReference type="SAM" id="MobiDB-lite"/>
    </source>
</evidence>
<feature type="compositionally biased region" description="Basic and acidic residues" evidence="10">
    <location>
        <begin position="334"/>
        <end position="345"/>
    </location>
</feature>
<comment type="subcellular location">
    <subcellularLocation>
        <location evidence="1">Endomembrane system</location>
        <topology evidence="1">Multi-pass membrane protein</topology>
    </subcellularLocation>
    <subcellularLocation>
        <location evidence="3">Endoplasmic reticulum membrane</location>
    </subcellularLocation>
    <subcellularLocation>
        <location evidence="2">Nucleus envelope</location>
    </subcellularLocation>
</comment>
<reference evidence="13" key="1">
    <citation type="submission" date="2014-11" db="EMBL/GenBank/DDBJ databases">
        <authorList>
            <person name="Otto D Thomas"/>
            <person name="Naeem Raeece"/>
        </authorList>
    </citation>
    <scope>NUCLEOTIDE SEQUENCE</scope>
</reference>
<evidence type="ECO:0000256" key="8">
    <source>
        <dbReference type="ARBA" id="ARBA00023136"/>
    </source>
</evidence>
<organism evidence="13">
    <name type="scientific">Chromera velia CCMP2878</name>
    <dbReference type="NCBI Taxonomy" id="1169474"/>
    <lineage>
        <taxon>Eukaryota</taxon>
        <taxon>Sar</taxon>
        <taxon>Alveolata</taxon>
        <taxon>Colpodellida</taxon>
        <taxon>Chromeraceae</taxon>
        <taxon>Chromera</taxon>
    </lineage>
</organism>
<evidence type="ECO:0000313" key="13">
    <source>
        <dbReference type="EMBL" id="CEM35393.1"/>
    </source>
</evidence>
<evidence type="ECO:0000256" key="9">
    <source>
        <dbReference type="ARBA" id="ARBA00023242"/>
    </source>
</evidence>
<dbReference type="VEuPathDB" id="CryptoDB:Cvel_23694"/>
<comment type="similarity">
    <text evidence="4">Belongs to the TMEM43 family.</text>
</comment>
<keyword evidence="7 11" id="KW-1133">Transmembrane helix</keyword>
<name>A0A0G4GWP8_9ALVE</name>
<feature type="signal peptide" evidence="12">
    <location>
        <begin position="1"/>
        <end position="20"/>
    </location>
</feature>
<protein>
    <submittedName>
        <fullName evidence="13">Uncharacterized protein</fullName>
    </submittedName>
</protein>
<dbReference type="GO" id="GO:0071763">
    <property type="term" value="P:nuclear membrane organization"/>
    <property type="evidence" value="ECO:0007669"/>
    <property type="project" value="TreeGrafter"/>
</dbReference>
<dbReference type="AlphaFoldDB" id="A0A0G4GWP8"/>
<dbReference type="GO" id="GO:0005637">
    <property type="term" value="C:nuclear inner membrane"/>
    <property type="evidence" value="ECO:0007669"/>
    <property type="project" value="TreeGrafter"/>
</dbReference>